<reference evidence="7" key="1">
    <citation type="submission" date="2014-11" db="EMBL/GenBank/DDBJ databases">
        <title>Bioinformatics analysis of carboxylesterase genes from Oxya chinensis.</title>
        <authorList>
            <person name="Liu J."/>
            <person name="Zhang J."/>
            <person name="Li D."/>
            <person name="Zhang T."/>
            <person name="Zhang J."/>
            <person name="Ma E."/>
        </authorList>
    </citation>
    <scope>NUCLEOTIDE SEQUENCE</scope>
</reference>
<dbReference type="InterPro" id="IPR019819">
    <property type="entry name" value="Carboxylesterase_B_CS"/>
</dbReference>
<dbReference type="Gene3D" id="3.40.50.1820">
    <property type="entry name" value="alpha/beta hydrolase"/>
    <property type="match status" value="1"/>
</dbReference>
<dbReference type="EC" id="3.1.1.-" evidence="5"/>
<sequence>MRSLSLLLVAAVCAGVADSSPRPQARQGEDVFVTVETGVLRGVVATSLNGSLYNRFVGIPFAAPPVGDLRFKAPQPAASWSGQRDALNYGSECPQAGGGSEDCLYINVYVPLLSDSSPLAVMTNIYGGAYTAGSSSYRAPDYFMDKGVLLVTFNYRVGSIGFLSLQNDDIPGNAGLKDQIFALQWVQRNIAAFGGDPDRVTIFGESAGGSSTSHLFLSPAAKGLFRGVIIESGEANANWGLELSPREKAYRLAASLGFQTQGADDAAVAAFLRAASHQDLTRDDSRALSDFEKRRLSRLAFVPVIEPQSDSAVVTENPGDILRGGRYNQVAVMTGVTSGDGGVVIYSSGVLWNAAYAADVRENFTALVGSQLQLATEEEQTEAAVKVQNFYFGDAGFNVEDQQAVFDMTSDMYFIQPAEALARTVATTSDLPVYLYYFDYDGYGATETGMGHAQEASYLFLQDGPDKDPNSNDGKVTELLTSLWTNFAKNADPAPGGSPVTWEKFTAGTANYLDMKLPFVTQQNLLKERMDFWKEILQQ</sequence>
<dbReference type="AlphaFoldDB" id="A0A0C5K9J9"/>
<protein>
    <recommendedName>
        <fullName evidence="5">Carboxylic ester hydrolase</fullName>
        <ecNumber evidence="5">3.1.1.-</ecNumber>
    </recommendedName>
</protein>
<evidence type="ECO:0000256" key="3">
    <source>
        <dbReference type="ARBA" id="ARBA00022801"/>
    </source>
</evidence>
<accession>A0A0C5K9J9</accession>
<dbReference type="PROSITE" id="PS00122">
    <property type="entry name" value="CARBOXYLESTERASE_B_1"/>
    <property type="match status" value="1"/>
</dbReference>
<comment type="similarity">
    <text evidence="1 5">Belongs to the type-B carboxylesterase/lipase family.</text>
</comment>
<dbReference type="InterPro" id="IPR050309">
    <property type="entry name" value="Type-B_Carboxylest/Lipase"/>
</dbReference>
<dbReference type="PROSITE" id="PS00941">
    <property type="entry name" value="CARBOXYLESTERASE_B_2"/>
    <property type="match status" value="1"/>
</dbReference>
<dbReference type="InterPro" id="IPR019826">
    <property type="entry name" value="Carboxylesterase_B_AS"/>
</dbReference>
<keyword evidence="4" id="KW-0325">Glycoprotein</keyword>
<dbReference type="GO" id="GO:0052689">
    <property type="term" value="F:carboxylic ester hydrolase activity"/>
    <property type="evidence" value="ECO:0007669"/>
    <property type="project" value="UniProtKB-KW"/>
</dbReference>
<evidence type="ECO:0000259" key="6">
    <source>
        <dbReference type="Pfam" id="PF00135"/>
    </source>
</evidence>
<dbReference type="Pfam" id="PF00135">
    <property type="entry name" value="COesterase"/>
    <property type="match status" value="1"/>
</dbReference>
<evidence type="ECO:0000256" key="5">
    <source>
        <dbReference type="RuleBase" id="RU361235"/>
    </source>
</evidence>
<proteinExistence type="evidence at transcript level"/>
<keyword evidence="5" id="KW-0732">Signal</keyword>
<feature type="signal peptide" evidence="5">
    <location>
        <begin position="1"/>
        <end position="19"/>
    </location>
</feature>
<gene>
    <name evidence="7" type="primary">CesA13</name>
</gene>
<name>A0A0C5K9J9_9ORTH</name>
<feature type="chain" id="PRO_5005111447" description="Carboxylic ester hydrolase" evidence="5">
    <location>
        <begin position="20"/>
        <end position="539"/>
    </location>
</feature>
<evidence type="ECO:0000313" key="7">
    <source>
        <dbReference type="EMBL" id="AJP62554.1"/>
    </source>
</evidence>
<keyword evidence="2" id="KW-0719">Serine esterase</keyword>
<dbReference type="SUPFAM" id="SSF53474">
    <property type="entry name" value="alpha/beta-Hydrolases"/>
    <property type="match status" value="1"/>
</dbReference>
<evidence type="ECO:0000256" key="4">
    <source>
        <dbReference type="ARBA" id="ARBA00023180"/>
    </source>
</evidence>
<evidence type="ECO:0000256" key="1">
    <source>
        <dbReference type="ARBA" id="ARBA00005964"/>
    </source>
</evidence>
<organism evidence="7">
    <name type="scientific">Oxya chinensis</name>
    <dbReference type="NCBI Taxonomy" id="165482"/>
    <lineage>
        <taxon>Eukaryota</taxon>
        <taxon>Metazoa</taxon>
        <taxon>Ecdysozoa</taxon>
        <taxon>Arthropoda</taxon>
        <taxon>Hexapoda</taxon>
        <taxon>Insecta</taxon>
        <taxon>Pterygota</taxon>
        <taxon>Neoptera</taxon>
        <taxon>Polyneoptera</taxon>
        <taxon>Orthoptera</taxon>
        <taxon>Caelifera</taxon>
        <taxon>Acrididea</taxon>
        <taxon>Acridomorpha</taxon>
        <taxon>Acridoidea</taxon>
        <taxon>Acrididae</taxon>
        <taxon>Oxyinae</taxon>
        <taxon>Oxya</taxon>
    </lineage>
</organism>
<dbReference type="ESTHER" id="9orth-a0a0c5k9j9">
    <property type="family name" value="Carb_B_Arthropoda"/>
</dbReference>
<keyword evidence="3 5" id="KW-0378">Hydrolase</keyword>
<feature type="domain" description="Carboxylesterase type B" evidence="6">
    <location>
        <begin position="31"/>
        <end position="533"/>
    </location>
</feature>
<dbReference type="InterPro" id="IPR002018">
    <property type="entry name" value="CarbesteraseB"/>
</dbReference>
<dbReference type="PANTHER" id="PTHR11559">
    <property type="entry name" value="CARBOXYLESTERASE"/>
    <property type="match status" value="1"/>
</dbReference>
<dbReference type="InterPro" id="IPR029058">
    <property type="entry name" value="AB_hydrolase_fold"/>
</dbReference>
<dbReference type="EMBL" id="KP114642">
    <property type="protein sequence ID" value="AJP62554.1"/>
    <property type="molecule type" value="mRNA"/>
</dbReference>
<evidence type="ECO:0000256" key="2">
    <source>
        <dbReference type="ARBA" id="ARBA00022487"/>
    </source>
</evidence>